<evidence type="ECO:0000259" key="3">
    <source>
        <dbReference type="Pfam" id="PF13007"/>
    </source>
</evidence>
<feature type="non-terminal residue" evidence="4">
    <location>
        <position position="454"/>
    </location>
</feature>
<feature type="domain" description="Transposase TnpC homeodomain" evidence="3">
    <location>
        <begin position="35"/>
        <end position="101"/>
    </location>
</feature>
<dbReference type="Pfam" id="PF13007">
    <property type="entry name" value="LZ_Tnp_IS66"/>
    <property type="match status" value="1"/>
</dbReference>
<feature type="domain" description="Transposase IS66 central" evidence="1">
    <location>
        <begin position="166"/>
        <end position="438"/>
    </location>
</feature>
<dbReference type="RefSeq" id="WP_379033799.1">
    <property type="nucleotide sequence ID" value="NZ_JBHRXE010000079.1"/>
</dbReference>
<sequence length="454" mass="50739">MLDQTLTLPEDPEELRSFTARLLAEVKAQAILIERLRHQLAGHRAHRFGASSETAEQLQLALEASEIAAAAMTARMRLPDIEEKGKPKRRPIPDHIPRMEVELMPGADACADCGGRLRRIGEDVTEELEYVPGRFIVNRIVRPRLTCACCERFVQAPLPSRPIERGRPGPGLLAHVLVSKYADHLPLYRQSQIFGREGLDLDRSTLADWVGKTTTLLEPLAEAIGRHVLSAEAIFADDTPVRMLAPGTGKTQTARLWTYARDERPWDGDAPPAAWYRFSGDRKGQHPKDHLARFRGWMHADGYAGFEDLYRSGAIREVACMAHVRRKFVDIHRSQGSPIAEEAIGRIARLYAVEKEARGSPPDRRAELRKAHAAPVFDDLEVWLAMQLTTISGKSPLAAAIRYALTRMERLRPYLDNGILELDNNAAERGMRAIASGESLCPSSSSIWKHLKLV</sequence>
<keyword evidence="5" id="KW-1185">Reference proteome</keyword>
<comment type="caution">
    <text evidence="4">The sequence shown here is derived from an EMBL/GenBank/DDBJ whole genome shotgun (WGS) entry which is preliminary data.</text>
</comment>
<evidence type="ECO:0000259" key="2">
    <source>
        <dbReference type="Pfam" id="PF13005"/>
    </source>
</evidence>
<gene>
    <name evidence="4" type="ORF">ACFOMP_19825</name>
</gene>
<protein>
    <submittedName>
        <fullName evidence="4">IS66 family transposase</fullName>
    </submittedName>
</protein>
<organism evidence="4 5">
    <name type="scientific">Paracoccus simplex</name>
    <dbReference type="NCBI Taxonomy" id="2086346"/>
    <lineage>
        <taxon>Bacteria</taxon>
        <taxon>Pseudomonadati</taxon>
        <taxon>Pseudomonadota</taxon>
        <taxon>Alphaproteobacteria</taxon>
        <taxon>Rhodobacterales</taxon>
        <taxon>Paracoccaceae</taxon>
        <taxon>Paracoccus</taxon>
    </lineage>
</organism>
<evidence type="ECO:0000259" key="1">
    <source>
        <dbReference type="Pfam" id="PF03050"/>
    </source>
</evidence>
<dbReference type="Proteomes" id="UP001595596">
    <property type="component" value="Unassembled WGS sequence"/>
</dbReference>
<dbReference type="PANTHER" id="PTHR33678">
    <property type="entry name" value="BLL1576 PROTEIN"/>
    <property type="match status" value="1"/>
</dbReference>
<dbReference type="NCBIfam" id="NF033517">
    <property type="entry name" value="transpos_IS66"/>
    <property type="match status" value="1"/>
</dbReference>
<dbReference type="InterPro" id="IPR024463">
    <property type="entry name" value="Transposase_TnpC_homeodom"/>
</dbReference>
<evidence type="ECO:0000313" key="5">
    <source>
        <dbReference type="Proteomes" id="UP001595596"/>
    </source>
</evidence>
<reference evidence="5" key="1">
    <citation type="journal article" date="2019" name="Int. J. Syst. Evol. Microbiol.">
        <title>The Global Catalogue of Microorganisms (GCM) 10K type strain sequencing project: providing services to taxonomists for standard genome sequencing and annotation.</title>
        <authorList>
            <consortium name="The Broad Institute Genomics Platform"/>
            <consortium name="The Broad Institute Genome Sequencing Center for Infectious Disease"/>
            <person name="Wu L."/>
            <person name="Ma J."/>
        </authorList>
    </citation>
    <scope>NUCLEOTIDE SEQUENCE [LARGE SCALE GENOMIC DNA]</scope>
    <source>
        <strain evidence="5">VKM B-3226</strain>
    </source>
</reference>
<accession>A0ABV7S4I9</accession>
<dbReference type="Pfam" id="PF03050">
    <property type="entry name" value="DDE_Tnp_IS66"/>
    <property type="match status" value="1"/>
</dbReference>
<proteinExistence type="predicted"/>
<name>A0ABV7S4I9_9RHOB</name>
<dbReference type="Pfam" id="PF13005">
    <property type="entry name" value="zf-IS66"/>
    <property type="match status" value="1"/>
</dbReference>
<dbReference type="PANTHER" id="PTHR33678:SF1">
    <property type="entry name" value="BLL1576 PROTEIN"/>
    <property type="match status" value="1"/>
</dbReference>
<feature type="domain" description="Transposase IS66 zinc-finger binding" evidence="2">
    <location>
        <begin position="109"/>
        <end position="151"/>
    </location>
</feature>
<dbReference type="InterPro" id="IPR004291">
    <property type="entry name" value="Transposase_IS66_central"/>
</dbReference>
<dbReference type="EMBL" id="JBHRXE010000079">
    <property type="protein sequence ID" value="MFC3571697.1"/>
    <property type="molecule type" value="Genomic_DNA"/>
</dbReference>
<dbReference type="InterPro" id="IPR024474">
    <property type="entry name" value="Znf_dom_IS66"/>
</dbReference>
<evidence type="ECO:0000313" key="4">
    <source>
        <dbReference type="EMBL" id="MFC3571697.1"/>
    </source>
</evidence>
<dbReference type="InterPro" id="IPR052344">
    <property type="entry name" value="Transposase-related"/>
</dbReference>